<reference evidence="2 3" key="1">
    <citation type="submission" date="2018-04" db="EMBL/GenBank/DDBJ databases">
        <title>Flavobacterium sp. nov., isolated from glacier ice.</title>
        <authorList>
            <person name="Liu Q."/>
            <person name="Xin Y.-H."/>
        </authorList>
    </citation>
    <scope>NUCLEOTIDE SEQUENCE [LARGE SCALE GENOMIC DNA]</scope>
    <source>
        <strain evidence="2 3">RB1R5</strain>
    </source>
</reference>
<dbReference type="PROSITE" id="PS51166">
    <property type="entry name" value="CBM20"/>
    <property type="match status" value="1"/>
</dbReference>
<evidence type="ECO:0000259" key="1">
    <source>
        <dbReference type="PROSITE" id="PS51166"/>
    </source>
</evidence>
<organism evidence="2 3">
    <name type="scientific">Flavobacterium psychrotolerans</name>
    <dbReference type="NCBI Taxonomy" id="2169410"/>
    <lineage>
        <taxon>Bacteria</taxon>
        <taxon>Pseudomonadati</taxon>
        <taxon>Bacteroidota</taxon>
        <taxon>Flavobacteriia</taxon>
        <taxon>Flavobacteriales</taxon>
        <taxon>Flavobacteriaceae</taxon>
        <taxon>Flavobacterium</taxon>
    </lineage>
</organism>
<evidence type="ECO:0000313" key="3">
    <source>
        <dbReference type="Proteomes" id="UP000245449"/>
    </source>
</evidence>
<dbReference type="InterPro" id="IPR000801">
    <property type="entry name" value="Esterase-like"/>
</dbReference>
<proteinExistence type="predicted"/>
<sequence length="462" mass="51545">MKFISLSLTLLVYQFTICQVTINITSIPSNTPANAPIYLAGDINTWNPGDANYLLQSDGLGSWQIIIPEGKGTVNFKFTRGSWPTDEGNASGGFLPNRTFTFTGLPQTLNFTILSWEDISGSNSVSTAASNVQILNPTFFMPQLNKSRKIWLYLPPDYYTSTKTYPVLYMEDGQNLFDNATSFSGEWQIDETLNTLFNQGDYGAIVVGIDNGGSERLNEYSPWINTSYNAGGKGDEYIQFIAETLKPYIDSNFKTKTQPQFNALIGSSMGAFISVYGACEFPDKFEKVGVFSPAFWFALTDLNSYITNNSNIVNNLRLYFVAGQKETTSIVSDINSVESNLIAKGVINSNVFTKIDSYGTHTESYWRGEFKAAYQWLFAQTDLATDNFIKSDFDIKQIGNREVWVKGLLEETCFDLISMTGQSIKNIKLIDGKNQLPEYIASGLYLLTSKKASIKPVKIFIE</sequence>
<dbReference type="PANTHER" id="PTHR48098:SF6">
    <property type="entry name" value="FERRI-BACILLIBACTIN ESTERASE BESA"/>
    <property type="match status" value="1"/>
</dbReference>
<dbReference type="PANTHER" id="PTHR48098">
    <property type="entry name" value="ENTEROCHELIN ESTERASE-RELATED"/>
    <property type="match status" value="1"/>
</dbReference>
<dbReference type="AlphaFoldDB" id="A0A2U1JIW2"/>
<dbReference type="SUPFAM" id="SSF53474">
    <property type="entry name" value="alpha/beta-Hydrolases"/>
    <property type="match status" value="1"/>
</dbReference>
<dbReference type="InterPro" id="IPR002044">
    <property type="entry name" value="CBM20"/>
</dbReference>
<dbReference type="Proteomes" id="UP000245449">
    <property type="component" value="Unassembled WGS sequence"/>
</dbReference>
<dbReference type="RefSeq" id="WP_116724956.1">
    <property type="nucleotide sequence ID" value="NZ_QCZI01000009.1"/>
</dbReference>
<evidence type="ECO:0000313" key="2">
    <source>
        <dbReference type="EMBL" id="PWA05082.1"/>
    </source>
</evidence>
<dbReference type="Gene3D" id="3.40.50.1820">
    <property type="entry name" value="alpha/beta hydrolase"/>
    <property type="match status" value="1"/>
</dbReference>
<feature type="domain" description="CBM20" evidence="1">
    <location>
        <begin position="5"/>
        <end position="118"/>
    </location>
</feature>
<dbReference type="OrthoDB" id="9803578at2"/>
<name>A0A2U1JIW2_9FLAO</name>
<dbReference type="EMBL" id="QCZI01000009">
    <property type="protein sequence ID" value="PWA05082.1"/>
    <property type="molecule type" value="Genomic_DNA"/>
</dbReference>
<comment type="caution">
    <text evidence="2">The sequence shown here is derived from an EMBL/GenBank/DDBJ whole genome shotgun (WGS) entry which is preliminary data.</text>
</comment>
<gene>
    <name evidence="2" type="ORF">DB895_08625</name>
</gene>
<keyword evidence="3" id="KW-1185">Reference proteome</keyword>
<dbReference type="Pfam" id="PF00756">
    <property type="entry name" value="Esterase"/>
    <property type="match status" value="1"/>
</dbReference>
<dbReference type="InterPro" id="IPR050583">
    <property type="entry name" value="Mycobacterial_A85_antigen"/>
</dbReference>
<dbReference type="InterPro" id="IPR029058">
    <property type="entry name" value="AB_hydrolase_fold"/>
</dbReference>
<protein>
    <submittedName>
        <fullName evidence="2">Alpha-dextran endo-1,6-alpha-glucosidase</fullName>
    </submittedName>
</protein>
<dbReference type="InterPro" id="IPR013783">
    <property type="entry name" value="Ig-like_fold"/>
</dbReference>
<dbReference type="SMART" id="SM01065">
    <property type="entry name" value="CBM_2"/>
    <property type="match status" value="1"/>
</dbReference>
<dbReference type="GO" id="GO:2001070">
    <property type="term" value="F:starch binding"/>
    <property type="evidence" value="ECO:0007669"/>
    <property type="project" value="InterPro"/>
</dbReference>
<dbReference type="Gene3D" id="2.60.40.10">
    <property type="entry name" value="Immunoglobulins"/>
    <property type="match status" value="1"/>
</dbReference>
<accession>A0A2U1JIW2</accession>